<organism evidence="2 3">
    <name type="scientific">Stenotrophomonas geniculata</name>
    <dbReference type="NCBI Taxonomy" id="86188"/>
    <lineage>
        <taxon>Bacteria</taxon>
        <taxon>Pseudomonadati</taxon>
        <taxon>Pseudomonadota</taxon>
        <taxon>Gammaproteobacteria</taxon>
        <taxon>Lysobacterales</taxon>
        <taxon>Lysobacteraceae</taxon>
        <taxon>Stenotrophomonas</taxon>
    </lineage>
</organism>
<keyword evidence="1" id="KW-0732">Signal</keyword>
<dbReference type="RefSeq" id="WP_049453531.1">
    <property type="nucleotide sequence ID" value="NZ_CP158789.1"/>
</dbReference>
<gene>
    <name evidence="2" type="ORF">ACFLLB_12805</name>
</gene>
<reference evidence="2 3" key="1">
    <citation type="submission" date="2024-09" db="EMBL/GenBank/DDBJ databases">
        <title>Whole genome analysis of Stenotrophomonas geniculata MK-1, and its biological control impact on peanut foliage fungus diseases.</title>
        <authorList>
            <person name="Ahsan T."/>
        </authorList>
    </citation>
    <scope>NUCLEOTIDE SEQUENCE [LARGE SCALE GENOMIC DNA]</scope>
    <source>
        <strain evidence="2 3">MK-1</strain>
    </source>
</reference>
<feature type="signal peptide" evidence="1">
    <location>
        <begin position="1"/>
        <end position="21"/>
    </location>
</feature>
<feature type="chain" id="PRO_5045614450" evidence="1">
    <location>
        <begin position="22"/>
        <end position="147"/>
    </location>
</feature>
<keyword evidence="3" id="KW-1185">Reference proteome</keyword>
<evidence type="ECO:0000313" key="2">
    <source>
        <dbReference type="EMBL" id="MFC6070452.1"/>
    </source>
</evidence>
<accession>A0ABW1N8V8</accession>
<protein>
    <submittedName>
        <fullName evidence="2">Uncharacterized protein</fullName>
    </submittedName>
</protein>
<evidence type="ECO:0000256" key="1">
    <source>
        <dbReference type="SAM" id="SignalP"/>
    </source>
</evidence>
<proteinExistence type="predicted"/>
<comment type="caution">
    <text evidence="2">The sequence shown here is derived from an EMBL/GenBank/DDBJ whole genome shotgun (WGS) entry which is preliminary data.</text>
</comment>
<name>A0ABW1N8V8_9GAMM</name>
<sequence>MIRTLGRSLLLSLSCLPAALAAPPVQLDFPVLALGETAPVRLQLAPHAGGLAAYSIHMNSRYSAVVSGYEVTSVQCPPGFQSNLYGEGRGAVCYRTEDVPHAGGVMVVQVVNVDAPDGHTAWEEGLGFLDAQGPLQNAPWHLFGVRP</sequence>
<dbReference type="Proteomes" id="UP001596115">
    <property type="component" value="Unassembled WGS sequence"/>
</dbReference>
<evidence type="ECO:0000313" key="3">
    <source>
        <dbReference type="Proteomes" id="UP001596115"/>
    </source>
</evidence>
<dbReference type="EMBL" id="JBHRFL010000021">
    <property type="protein sequence ID" value="MFC6070452.1"/>
    <property type="molecule type" value="Genomic_DNA"/>
</dbReference>